<dbReference type="Gene3D" id="3.10.180.10">
    <property type="entry name" value="2,3-Dihydroxybiphenyl 1,2-Dioxygenase, domain 1"/>
    <property type="match status" value="1"/>
</dbReference>
<keyword evidence="3" id="KW-1185">Reference proteome</keyword>
<dbReference type="RefSeq" id="WP_101642570.1">
    <property type="nucleotide sequence ID" value="NZ_FXZE01000004.1"/>
</dbReference>
<accession>A0A2H1IUZ0</accession>
<dbReference type="AlphaFoldDB" id="A0A2H1IUZ0"/>
<dbReference type="InterPro" id="IPR037523">
    <property type="entry name" value="VOC_core"/>
</dbReference>
<sequence length="110" mass="11754">MFTGVMANATVKDSNRAQDWYTRLFGREPDTAPMAGLIEWHLGPGIGIQIWADPDRAGCSSVVIHDSALDALADRLTAVGFEHGGPEPGGGQRILRITDPDGNHIVFAGE</sequence>
<evidence type="ECO:0000259" key="1">
    <source>
        <dbReference type="PROSITE" id="PS51819"/>
    </source>
</evidence>
<dbReference type="PROSITE" id="PS51819">
    <property type="entry name" value="VOC"/>
    <property type="match status" value="1"/>
</dbReference>
<gene>
    <name evidence="2" type="ORF">BANT10_01315</name>
</gene>
<name>A0A2H1IUZ0_9MICO</name>
<organism evidence="2 3">
    <name type="scientific">Brevibacterium antiquum</name>
    <dbReference type="NCBI Taxonomy" id="234835"/>
    <lineage>
        <taxon>Bacteria</taxon>
        <taxon>Bacillati</taxon>
        <taxon>Actinomycetota</taxon>
        <taxon>Actinomycetes</taxon>
        <taxon>Micrococcales</taxon>
        <taxon>Brevibacteriaceae</taxon>
        <taxon>Brevibacterium</taxon>
    </lineage>
</organism>
<reference evidence="3" key="1">
    <citation type="submission" date="2017-03" db="EMBL/GenBank/DDBJ databases">
        <authorList>
            <person name="Monnet C."/>
        </authorList>
    </citation>
    <scope>NUCLEOTIDE SEQUENCE [LARGE SCALE GENOMIC DNA]</scope>
    <source>
        <strain evidence="3">P10</strain>
    </source>
</reference>
<evidence type="ECO:0000313" key="2">
    <source>
        <dbReference type="EMBL" id="SMX79023.1"/>
    </source>
</evidence>
<proteinExistence type="predicted"/>
<dbReference type="EMBL" id="FXZE01000004">
    <property type="protein sequence ID" value="SMX79023.1"/>
    <property type="molecule type" value="Genomic_DNA"/>
</dbReference>
<dbReference type="CDD" id="cd06587">
    <property type="entry name" value="VOC"/>
    <property type="match status" value="1"/>
</dbReference>
<dbReference type="SUPFAM" id="SSF54593">
    <property type="entry name" value="Glyoxalase/Bleomycin resistance protein/Dihydroxybiphenyl dioxygenase"/>
    <property type="match status" value="1"/>
</dbReference>
<evidence type="ECO:0000313" key="3">
    <source>
        <dbReference type="Proteomes" id="UP000234342"/>
    </source>
</evidence>
<dbReference type="Proteomes" id="UP000234342">
    <property type="component" value="Unassembled WGS sequence"/>
</dbReference>
<dbReference type="InterPro" id="IPR029068">
    <property type="entry name" value="Glyas_Bleomycin-R_OHBP_Dase"/>
</dbReference>
<feature type="domain" description="VOC" evidence="1">
    <location>
        <begin position="1"/>
        <end position="110"/>
    </location>
</feature>
<protein>
    <recommendedName>
        <fullName evidence="1">VOC domain-containing protein</fullName>
    </recommendedName>
</protein>